<proteinExistence type="predicted"/>
<dbReference type="RefSeq" id="WP_341839609.1">
    <property type="nucleotide sequence ID" value="NZ_CP149792.1"/>
</dbReference>
<dbReference type="Proteomes" id="UP001449657">
    <property type="component" value="Chromosome"/>
</dbReference>
<sequence length="80" mass="9457">MTTEQYHIQMHYGGKTFELPVQITLTGPYCKISVWVDGTEISFTRDRHCGLRPLNHEEDFDVQFLYQLANEIVHQRPVYN</sequence>
<reference evidence="1 2" key="1">
    <citation type="submission" date="2024-03" db="EMBL/GenBank/DDBJ databases">
        <title>Chitinophaga caseinilytica sp. nov., a casein hydrolysing bacterium isolated from forest soil.</title>
        <authorList>
            <person name="Lee D.S."/>
            <person name="Han D.M."/>
            <person name="Baek J.H."/>
            <person name="Choi D.G."/>
            <person name="Jeon J.H."/>
            <person name="Jeon C.O."/>
        </authorList>
    </citation>
    <scope>NUCLEOTIDE SEQUENCE [LARGE SCALE GENOMIC DNA]</scope>
    <source>
        <strain evidence="1 2">KACC 19118</strain>
    </source>
</reference>
<name>A0ABZ2YZW3_9BACT</name>
<evidence type="ECO:0008006" key="3">
    <source>
        <dbReference type="Google" id="ProtNLM"/>
    </source>
</evidence>
<evidence type="ECO:0000313" key="1">
    <source>
        <dbReference type="EMBL" id="WZN44847.1"/>
    </source>
</evidence>
<accession>A0ABZ2YZW3</accession>
<organism evidence="1 2">
    <name type="scientific">Chitinophaga caseinilytica</name>
    <dbReference type="NCBI Taxonomy" id="2267521"/>
    <lineage>
        <taxon>Bacteria</taxon>
        <taxon>Pseudomonadati</taxon>
        <taxon>Bacteroidota</taxon>
        <taxon>Chitinophagia</taxon>
        <taxon>Chitinophagales</taxon>
        <taxon>Chitinophagaceae</taxon>
        <taxon>Chitinophaga</taxon>
    </lineage>
</organism>
<evidence type="ECO:0000313" key="2">
    <source>
        <dbReference type="Proteomes" id="UP001449657"/>
    </source>
</evidence>
<keyword evidence="2" id="KW-1185">Reference proteome</keyword>
<dbReference type="EMBL" id="CP150096">
    <property type="protein sequence ID" value="WZN44847.1"/>
    <property type="molecule type" value="Genomic_DNA"/>
</dbReference>
<protein>
    <recommendedName>
        <fullName evidence="3">Galectin</fullName>
    </recommendedName>
</protein>
<gene>
    <name evidence="1" type="ORF">WJU22_18285</name>
</gene>